<evidence type="ECO:0000256" key="3">
    <source>
        <dbReference type="ARBA" id="ARBA00010728"/>
    </source>
</evidence>
<evidence type="ECO:0000256" key="11">
    <source>
        <dbReference type="ARBA" id="ARBA00039158"/>
    </source>
</evidence>
<dbReference type="PIRSF" id="PIRSF001529">
    <property type="entry name" value="Ser-tRNA-synth_IIa"/>
    <property type="match status" value="1"/>
</dbReference>
<dbReference type="Gene3D" id="1.10.287.40">
    <property type="entry name" value="Serine-tRNA synthetase, tRNA binding domain"/>
    <property type="match status" value="1"/>
</dbReference>
<evidence type="ECO:0000256" key="2">
    <source>
        <dbReference type="ARBA" id="ARBA00005045"/>
    </source>
</evidence>
<evidence type="ECO:0000313" key="18">
    <source>
        <dbReference type="Proteomes" id="UP001220478"/>
    </source>
</evidence>
<dbReference type="Pfam" id="PF00587">
    <property type="entry name" value="tRNA-synt_2b"/>
    <property type="match status" value="1"/>
</dbReference>
<dbReference type="PRINTS" id="PR00981">
    <property type="entry name" value="TRNASYNTHSER"/>
</dbReference>
<dbReference type="InterPro" id="IPR010978">
    <property type="entry name" value="tRNA-bd_arm"/>
</dbReference>
<name>A0ABY8C5F9_9FIRM</name>
<dbReference type="SUPFAM" id="SSF55681">
    <property type="entry name" value="Class II aaRS and biotin synthetases"/>
    <property type="match status" value="1"/>
</dbReference>
<dbReference type="PANTHER" id="PTHR43697:SF1">
    <property type="entry name" value="SERINE--TRNA LIGASE"/>
    <property type="match status" value="1"/>
</dbReference>
<evidence type="ECO:0000256" key="9">
    <source>
        <dbReference type="ARBA" id="ARBA00022917"/>
    </source>
</evidence>
<dbReference type="InterPro" id="IPR002317">
    <property type="entry name" value="Ser-tRNA-ligase_type_1"/>
</dbReference>
<dbReference type="InterPro" id="IPR045864">
    <property type="entry name" value="aa-tRNA-synth_II/BPL/LPL"/>
</dbReference>
<dbReference type="InterPro" id="IPR015866">
    <property type="entry name" value="Ser-tRNA-synth_1_N"/>
</dbReference>
<protein>
    <recommendedName>
        <fullName evidence="11 14">Serine--tRNA ligase</fullName>
        <ecNumber evidence="4 14">6.1.1.11</ecNumber>
    </recommendedName>
</protein>
<dbReference type="CDD" id="cd00770">
    <property type="entry name" value="SerRS_core"/>
    <property type="match status" value="1"/>
</dbReference>
<evidence type="ECO:0000256" key="1">
    <source>
        <dbReference type="ARBA" id="ARBA00004496"/>
    </source>
</evidence>
<keyword evidence="5" id="KW-0963">Cytoplasm</keyword>
<evidence type="ECO:0000256" key="7">
    <source>
        <dbReference type="ARBA" id="ARBA00022741"/>
    </source>
</evidence>
<keyword evidence="8" id="KW-0067">ATP-binding</keyword>
<comment type="subcellular location">
    <subcellularLocation>
        <location evidence="1">Cytoplasm</location>
    </subcellularLocation>
</comment>
<organism evidence="17 18">
    <name type="scientific">Amygdalobacter indicium</name>
    <dbReference type="NCBI Taxonomy" id="3029272"/>
    <lineage>
        <taxon>Bacteria</taxon>
        <taxon>Bacillati</taxon>
        <taxon>Bacillota</taxon>
        <taxon>Clostridia</taxon>
        <taxon>Eubacteriales</taxon>
        <taxon>Oscillospiraceae</taxon>
        <taxon>Amygdalobacter</taxon>
    </lineage>
</organism>
<dbReference type="EC" id="6.1.1.11" evidence="4 14"/>
<evidence type="ECO:0000256" key="6">
    <source>
        <dbReference type="ARBA" id="ARBA00022598"/>
    </source>
</evidence>
<evidence type="ECO:0000256" key="13">
    <source>
        <dbReference type="ARBA" id="ARBA00048823"/>
    </source>
</evidence>
<evidence type="ECO:0000256" key="8">
    <source>
        <dbReference type="ARBA" id="ARBA00022840"/>
    </source>
</evidence>
<dbReference type="InterPro" id="IPR002314">
    <property type="entry name" value="aa-tRNA-synt_IIb"/>
</dbReference>
<evidence type="ECO:0000256" key="4">
    <source>
        <dbReference type="ARBA" id="ARBA00012840"/>
    </source>
</evidence>
<evidence type="ECO:0000256" key="10">
    <source>
        <dbReference type="ARBA" id="ARBA00023146"/>
    </source>
</evidence>
<dbReference type="InterPro" id="IPR006195">
    <property type="entry name" value="aa-tRNA-synth_II"/>
</dbReference>
<dbReference type="Proteomes" id="UP001220478">
    <property type="component" value="Chromosome"/>
</dbReference>
<feature type="domain" description="Aminoacyl-transfer RNA synthetases class-II family profile" evidence="16">
    <location>
        <begin position="137"/>
        <end position="410"/>
    </location>
</feature>
<comment type="catalytic activity">
    <reaction evidence="12">
        <text>tRNA(Sec) + L-serine + ATP = L-seryl-tRNA(Sec) + AMP + diphosphate + H(+)</text>
        <dbReference type="Rhea" id="RHEA:42580"/>
        <dbReference type="Rhea" id="RHEA-COMP:9742"/>
        <dbReference type="Rhea" id="RHEA-COMP:10128"/>
        <dbReference type="ChEBI" id="CHEBI:15378"/>
        <dbReference type="ChEBI" id="CHEBI:30616"/>
        <dbReference type="ChEBI" id="CHEBI:33019"/>
        <dbReference type="ChEBI" id="CHEBI:33384"/>
        <dbReference type="ChEBI" id="CHEBI:78442"/>
        <dbReference type="ChEBI" id="CHEBI:78533"/>
        <dbReference type="ChEBI" id="CHEBI:456215"/>
        <dbReference type="EC" id="6.1.1.11"/>
    </reaction>
</comment>
<dbReference type="NCBIfam" id="TIGR00414">
    <property type="entry name" value="serS"/>
    <property type="match status" value="1"/>
</dbReference>
<dbReference type="RefSeq" id="WP_315571655.1">
    <property type="nucleotide sequence ID" value="NZ_CP118868.1"/>
</dbReference>
<keyword evidence="6 17" id="KW-0436">Ligase</keyword>
<dbReference type="SUPFAM" id="SSF46589">
    <property type="entry name" value="tRNA-binding arm"/>
    <property type="match status" value="1"/>
</dbReference>
<keyword evidence="7" id="KW-0547">Nucleotide-binding</keyword>
<accession>A0ABY8C5F9</accession>
<comment type="similarity">
    <text evidence="3">Belongs to the class-II aminoacyl-tRNA synthetase family. Type-1 seryl-tRNA synthetase subfamily.</text>
</comment>
<feature type="coiled-coil region" evidence="15">
    <location>
        <begin position="33"/>
        <end position="95"/>
    </location>
</feature>
<keyword evidence="9" id="KW-0648">Protein biosynthesis</keyword>
<dbReference type="InterPro" id="IPR042103">
    <property type="entry name" value="SerRS_1_N_sf"/>
</dbReference>
<dbReference type="EMBL" id="CP118868">
    <property type="protein sequence ID" value="WEG35534.1"/>
    <property type="molecule type" value="Genomic_DNA"/>
</dbReference>
<gene>
    <name evidence="17" type="primary">serS</name>
    <name evidence="17" type="ORF">PYS61_06315</name>
</gene>
<dbReference type="Pfam" id="PF02403">
    <property type="entry name" value="Seryl_tRNA_N"/>
    <property type="match status" value="1"/>
</dbReference>
<evidence type="ECO:0000256" key="15">
    <source>
        <dbReference type="SAM" id="Coils"/>
    </source>
</evidence>
<dbReference type="PANTHER" id="PTHR43697">
    <property type="entry name" value="SERYL-TRNA SYNTHETASE"/>
    <property type="match status" value="1"/>
</dbReference>
<comment type="pathway">
    <text evidence="2">Aminoacyl-tRNA biosynthesis; selenocysteinyl-tRNA(Sec) biosynthesis; L-seryl-tRNA(Sec) from L-serine and tRNA(Sec): step 1/1.</text>
</comment>
<proteinExistence type="inferred from homology"/>
<keyword evidence="18" id="KW-1185">Reference proteome</keyword>
<evidence type="ECO:0000256" key="14">
    <source>
        <dbReference type="NCBIfam" id="TIGR00414"/>
    </source>
</evidence>
<dbReference type="Gene3D" id="3.30.930.10">
    <property type="entry name" value="Bira Bifunctional Protein, Domain 2"/>
    <property type="match status" value="1"/>
</dbReference>
<dbReference type="GO" id="GO:0004828">
    <property type="term" value="F:serine-tRNA ligase activity"/>
    <property type="evidence" value="ECO:0007669"/>
    <property type="project" value="UniProtKB-EC"/>
</dbReference>
<evidence type="ECO:0000259" key="16">
    <source>
        <dbReference type="PROSITE" id="PS50862"/>
    </source>
</evidence>
<reference evidence="17 18" key="1">
    <citation type="submission" date="2023-02" db="EMBL/GenBank/DDBJ databases">
        <title>Novel Oscillospiraceae bacterial genomes.</title>
        <authorList>
            <person name="Srinivasan S."/>
            <person name="Austin M.N."/>
            <person name="Fiedler T.L."/>
            <person name="Strenk S.M."/>
            <person name="Agnew K.J."/>
            <person name="Nagana Gowda G.A."/>
            <person name="Raftery D."/>
            <person name="Beamer M.A."/>
            <person name="Achilles S.L."/>
            <person name="Wiesenfeld H.C."/>
            <person name="Fredricks D.N."/>
            <person name="Hillier S.L."/>
        </authorList>
    </citation>
    <scope>NUCLEOTIDE SEQUENCE [LARGE SCALE GENOMIC DNA]</scope>
    <source>
        <strain evidence="17 18">CHIC02 1186E3-8</strain>
    </source>
</reference>
<keyword evidence="10" id="KW-0030">Aminoacyl-tRNA synthetase</keyword>
<evidence type="ECO:0000313" key="17">
    <source>
        <dbReference type="EMBL" id="WEG35534.1"/>
    </source>
</evidence>
<comment type="catalytic activity">
    <reaction evidence="13">
        <text>tRNA(Ser) + L-serine + ATP = L-seryl-tRNA(Ser) + AMP + diphosphate + H(+)</text>
        <dbReference type="Rhea" id="RHEA:12292"/>
        <dbReference type="Rhea" id="RHEA-COMP:9669"/>
        <dbReference type="Rhea" id="RHEA-COMP:9703"/>
        <dbReference type="ChEBI" id="CHEBI:15378"/>
        <dbReference type="ChEBI" id="CHEBI:30616"/>
        <dbReference type="ChEBI" id="CHEBI:33019"/>
        <dbReference type="ChEBI" id="CHEBI:33384"/>
        <dbReference type="ChEBI" id="CHEBI:78442"/>
        <dbReference type="ChEBI" id="CHEBI:78533"/>
        <dbReference type="ChEBI" id="CHEBI:456215"/>
        <dbReference type="EC" id="6.1.1.11"/>
    </reaction>
</comment>
<dbReference type="InterPro" id="IPR033729">
    <property type="entry name" value="SerRS_core"/>
</dbReference>
<dbReference type="PROSITE" id="PS50862">
    <property type="entry name" value="AA_TRNA_LIGASE_II"/>
    <property type="match status" value="1"/>
</dbReference>
<evidence type="ECO:0000256" key="12">
    <source>
        <dbReference type="ARBA" id="ARBA00047929"/>
    </source>
</evidence>
<sequence length="424" mass="48302">MLDIQLIRQQTDLVSRKLAKKGCNVDFTEFLKLDKERRALIQKTEELKALRNKVSAQIPLMKKNGEDVGQQLAEMKNVAEEVKRLDADLARINEKQTTFLQSLPNLPDDDLVGGGKENNKVISMWGKKPEFDFQPLHHVDIAEKLHLIDYNRGAKMAGSGSWVYTGDGALLEWALLNYFVEQHIADGYTMILPPHMLNYASGYTAGQFPKFIDDVYWLDHAEERSNFMLPTAETALVNLYRDEILDEKELPKRFFAYTPCYRREAGSYRAEERGMIRGHQFNKVEMFQYTTKDGSDAAFEELVGKACKLVEGLGLHYRLSKLAAGDCSASMARTYDIEIWIPSMNDYKEISSVSNARDYQARRGNMRYRDSKTGKIEFVHTLNGSGLATSRVFPAILEQYQTADGKVRVPEVLQKYLHGKTVLG</sequence>
<evidence type="ECO:0000256" key="5">
    <source>
        <dbReference type="ARBA" id="ARBA00022490"/>
    </source>
</evidence>
<keyword evidence="15" id="KW-0175">Coiled coil</keyword>